<dbReference type="AlphaFoldDB" id="A0A2S6GYT4"/>
<dbReference type="OrthoDB" id="5190948at2"/>
<keyword evidence="2" id="KW-1185">Reference proteome</keyword>
<gene>
    <name evidence="1" type="ORF">CLV40_102327</name>
</gene>
<comment type="caution">
    <text evidence="1">The sequence shown here is derived from an EMBL/GenBank/DDBJ whole genome shotgun (WGS) entry which is preliminary data.</text>
</comment>
<organism evidence="1 2">
    <name type="scientific">Actinokineospora auranticolor</name>
    <dbReference type="NCBI Taxonomy" id="155976"/>
    <lineage>
        <taxon>Bacteria</taxon>
        <taxon>Bacillati</taxon>
        <taxon>Actinomycetota</taxon>
        <taxon>Actinomycetes</taxon>
        <taxon>Pseudonocardiales</taxon>
        <taxon>Pseudonocardiaceae</taxon>
        <taxon>Actinokineospora</taxon>
    </lineage>
</organism>
<evidence type="ECO:0000313" key="1">
    <source>
        <dbReference type="EMBL" id="PPK70412.1"/>
    </source>
</evidence>
<protein>
    <submittedName>
        <fullName evidence="1">Uncharacterized protein</fullName>
    </submittedName>
</protein>
<reference evidence="1 2" key="1">
    <citation type="submission" date="2018-02" db="EMBL/GenBank/DDBJ databases">
        <title>Genomic Encyclopedia of Archaeal and Bacterial Type Strains, Phase II (KMG-II): from individual species to whole genera.</title>
        <authorList>
            <person name="Goeker M."/>
        </authorList>
    </citation>
    <scope>NUCLEOTIDE SEQUENCE [LARGE SCALE GENOMIC DNA]</scope>
    <source>
        <strain evidence="1 2">YU 961-1</strain>
    </source>
</reference>
<evidence type="ECO:0000313" key="2">
    <source>
        <dbReference type="Proteomes" id="UP000239203"/>
    </source>
</evidence>
<dbReference type="EMBL" id="PTIX01000002">
    <property type="protein sequence ID" value="PPK70412.1"/>
    <property type="molecule type" value="Genomic_DNA"/>
</dbReference>
<accession>A0A2S6GYT4</accession>
<proteinExistence type="predicted"/>
<dbReference type="Proteomes" id="UP000239203">
    <property type="component" value="Unassembled WGS sequence"/>
</dbReference>
<name>A0A2S6GYT4_9PSEU</name>
<dbReference type="RefSeq" id="WP_104477339.1">
    <property type="nucleotide sequence ID" value="NZ_CP154825.1"/>
</dbReference>
<sequence>MTGDDLAARYEALRAAAADLVHHQTPHDPPVPYTAELDDLYQLLLAEQGSATRVESQAGSPDPTRFSLAFTDFRDDGSSAPYGLVELAAELRADLAGDRARGERLRGEPLRDVHVSELRALVIGQLLQEVADRLAPGPAVGMAEAGRDLAALATELSEKLINMTSL</sequence>